<organism evidence="1">
    <name type="scientific">Rhizophora mucronata</name>
    <name type="common">Asiatic mangrove</name>
    <dbReference type="NCBI Taxonomy" id="61149"/>
    <lineage>
        <taxon>Eukaryota</taxon>
        <taxon>Viridiplantae</taxon>
        <taxon>Streptophyta</taxon>
        <taxon>Embryophyta</taxon>
        <taxon>Tracheophyta</taxon>
        <taxon>Spermatophyta</taxon>
        <taxon>Magnoliopsida</taxon>
        <taxon>eudicotyledons</taxon>
        <taxon>Gunneridae</taxon>
        <taxon>Pentapetalae</taxon>
        <taxon>rosids</taxon>
        <taxon>fabids</taxon>
        <taxon>Malpighiales</taxon>
        <taxon>Rhizophoraceae</taxon>
        <taxon>Rhizophora</taxon>
    </lineage>
</organism>
<reference evidence="1" key="1">
    <citation type="submission" date="2018-02" db="EMBL/GenBank/DDBJ databases">
        <title>Rhizophora mucronata_Transcriptome.</title>
        <authorList>
            <person name="Meera S.P."/>
            <person name="Sreeshan A."/>
            <person name="Augustine A."/>
        </authorList>
    </citation>
    <scope>NUCLEOTIDE SEQUENCE</scope>
    <source>
        <tissue evidence="1">Leaf</tissue>
    </source>
</reference>
<sequence length="30" mass="3605">MLQLYKYCLSAKPEDFSSPFLLSERMESYK</sequence>
<dbReference type="AlphaFoldDB" id="A0A2P2IY26"/>
<proteinExistence type="predicted"/>
<dbReference type="EMBL" id="GGEC01005643">
    <property type="protein sequence ID" value="MBW86126.1"/>
    <property type="molecule type" value="Transcribed_RNA"/>
</dbReference>
<name>A0A2P2IY26_RHIMU</name>
<protein>
    <submittedName>
        <fullName evidence="1">Uncharacterized protein</fullName>
    </submittedName>
</protein>
<evidence type="ECO:0000313" key="1">
    <source>
        <dbReference type="EMBL" id="MBW86126.1"/>
    </source>
</evidence>
<accession>A0A2P2IY26</accession>